<gene>
    <name evidence="1" type="ORF">HMPREF3293_01516</name>
</gene>
<reference evidence="1 2" key="1">
    <citation type="submission" date="2016-02" db="EMBL/GenBank/DDBJ databases">
        <authorList>
            <person name="Wen L."/>
            <person name="He K."/>
            <person name="Yang H."/>
        </authorList>
    </citation>
    <scope>NUCLEOTIDE SEQUENCE [LARGE SCALE GENOMIC DNA]</scope>
    <source>
        <strain evidence="1 2">DSM 22607</strain>
    </source>
</reference>
<accession>A0A136Q4K9</accession>
<organism evidence="1 2">
    <name type="scientific">Christensenella minuta</name>
    <dbReference type="NCBI Taxonomy" id="626937"/>
    <lineage>
        <taxon>Bacteria</taxon>
        <taxon>Bacillati</taxon>
        <taxon>Bacillota</taxon>
        <taxon>Clostridia</taxon>
        <taxon>Christensenellales</taxon>
        <taxon>Christensenellaceae</taxon>
        <taxon>Christensenella</taxon>
    </lineage>
</organism>
<dbReference type="EMBL" id="LSZW01000060">
    <property type="protein sequence ID" value="KXK65592.1"/>
    <property type="molecule type" value="Genomic_DNA"/>
</dbReference>
<proteinExistence type="predicted"/>
<evidence type="ECO:0000313" key="1">
    <source>
        <dbReference type="EMBL" id="KXK65592.1"/>
    </source>
</evidence>
<comment type="caution">
    <text evidence="1">The sequence shown here is derived from an EMBL/GenBank/DDBJ whole genome shotgun (WGS) entry which is preliminary data.</text>
</comment>
<protein>
    <submittedName>
        <fullName evidence="1">Uncharacterized protein</fullName>
    </submittedName>
</protein>
<evidence type="ECO:0000313" key="2">
    <source>
        <dbReference type="Proteomes" id="UP000070366"/>
    </source>
</evidence>
<dbReference type="RefSeq" id="WP_162938995.1">
    <property type="nucleotide sequence ID" value="NZ_CABMOF010000002.1"/>
</dbReference>
<keyword evidence="2" id="KW-1185">Reference proteome</keyword>
<dbReference type="AlphaFoldDB" id="A0A136Q4K9"/>
<sequence>MQAYSGVCAGAGMDADTLTHTDLSLFPWIVRKRSVSRRRPKFMNNS</sequence>
<name>A0A136Q4K9_9FIRM</name>
<dbReference type="Proteomes" id="UP000070366">
    <property type="component" value="Unassembled WGS sequence"/>
</dbReference>
<dbReference type="STRING" id="626937.HMPREF3293_01516"/>